<gene>
    <name evidence="2" type="ORF">V5N11_001402</name>
</gene>
<accession>A0ABD1AHY7</accession>
<dbReference type="Proteomes" id="UP001558713">
    <property type="component" value="Unassembled WGS sequence"/>
</dbReference>
<reference evidence="2 3" key="1">
    <citation type="submission" date="2024-04" db="EMBL/GenBank/DDBJ databases">
        <title>Genome assembly C_amara_ONT_v2.</title>
        <authorList>
            <person name="Yant L."/>
            <person name="Moore C."/>
            <person name="Slenker M."/>
        </authorList>
    </citation>
    <scope>NUCLEOTIDE SEQUENCE [LARGE SCALE GENOMIC DNA]</scope>
    <source>
        <tissue evidence="2">Leaf</tissue>
    </source>
</reference>
<name>A0ABD1AHY7_CARAN</name>
<dbReference type="EMBL" id="JBANAX010000514">
    <property type="protein sequence ID" value="KAL1205701.1"/>
    <property type="molecule type" value="Genomic_DNA"/>
</dbReference>
<protein>
    <submittedName>
        <fullName evidence="2">FBD-associated F-box protein</fullName>
    </submittedName>
</protein>
<dbReference type="SUPFAM" id="SSF52047">
    <property type="entry name" value="RNI-like"/>
    <property type="match status" value="1"/>
</dbReference>
<dbReference type="Gene3D" id="3.80.10.10">
    <property type="entry name" value="Ribonuclease Inhibitor"/>
    <property type="match status" value="1"/>
</dbReference>
<feature type="domain" description="FBD" evidence="1">
    <location>
        <begin position="105"/>
        <end position="177"/>
    </location>
</feature>
<dbReference type="InterPro" id="IPR006566">
    <property type="entry name" value="FBD"/>
</dbReference>
<evidence type="ECO:0000259" key="1">
    <source>
        <dbReference type="SMART" id="SM00579"/>
    </source>
</evidence>
<dbReference type="SMART" id="SM00579">
    <property type="entry name" value="FBD"/>
    <property type="match status" value="1"/>
</dbReference>
<evidence type="ECO:0000313" key="3">
    <source>
        <dbReference type="Proteomes" id="UP001558713"/>
    </source>
</evidence>
<dbReference type="PANTHER" id="PTHR31900:SF33">
    <property type="entry name" value="PROTEIN WITH RNI-LIKE_FBD-LIKE DOMAIN"/>
    <property type="match status" value="1"/>
</dbReference>
<dbReference type="Pfam" id="PF08387">
    <property type="entry name" value="FBD"/>
    <property type="match status" value="1"/>
</dbReference>
<organism evidence="2 3">
    <name type="scientific">Cardamine amara subsp. amara</name>
    <dbReference type="NCBI Taxonomy" id="228776"/>
    <lineage>
        <taxon>Eukaryota</taxon>
        <taxon>Viridiplantae</taxon>
        <taxon>Streptophyta</taxon>
        <taxon>Embryophyta</taxon>
        <taxon>Tracheophyta</taxon>
        <taxon>Spermatophyta</taxon>
        <taxon>Magnoliopsida</taxon>
        <taxon>eudicotyledons</taxon>
        <taxon>Gunneridae</taxon>
        <taxon>Pentapetalae</taxon>
        <taxon>rosids</taxon>
        <taxon>malvids</taxon>
        <taxon>Brassicales</taxon>
        <taxon>Brassicaceae</taxon>
        <taxon>Cardamineae</taxon>
        <taxon>Cardamine</taxon>
    </lineage>
</organism>
<dbReference type="InterPro" id="IPR032675">
    <property type="entry name" value="LRR_dom_sf"/>
</dbReference>
<keyword evidence="3" id="KW-1185">Reference proteome</keyword>
<evidence type="ECO:0000313" key="2">
    <source>
        <dbReference type="EMBL" id="KAL1205701.1"/>
    </source>
</evidence>
<dbReference type="InterPro" id="IPR050232">
    <property type="entry name" value="FBL13/AtMIF1-like"/>
</dbReference>
<dbReference type="AlphaFoldDB" id="A0ABD1AHY7"/>
<sequence>MDIIINMFDPDDLPKRNMIRNFFLGISSVKDMVVTSFTLETIYNYSRCERVPLLRNLSSLDADFYDYRWEMLPIFLESCPNLKSLSLKFSKSPWEQPIGILPGTHCHLPSLESVEIIQPMIDDEAEIKLVSYFLENSTILKKLTIRLGDLKGKEESAFLKKLLSIPRLSSSCQVLIL</sequence>
<dbReference type="PANTHER" id="PTHR31900">
    <property type="entry name" value="F-BOX/RNI SUPERFAMILY PROTEIN-RELATED"/>
    <property type="match status" value="1"/>
</dbReference>
<comment type="caution">
    <text evidence="2">The sequence shown here is derived from an EMBL/GenBank/DDBJ whole genome shotgun (WGS) entry which is preliminary data.</text>
</comment>
<proteinExistence type="predicted"/>